<dbReference type="CDD" id="cd06849">
    <property type="entry name" value="lipoyl_domain"/>
    <property type="match status" value="1"/>
</dbReference>
<comment type="similarity">
    <text evidence="1 8">Belongs to the 2-oxoacid dehydrogenase family.</text>
</comment>
<evidence type="ECO:0000256" key="9">
    <source>
        <dbReference type="SAM" id="MobiDB-lite"/>
    </source>
</evidence>
<keyword evidence="4 8" id="KW-0450">Lipoyl</keyword>
<dbReference type="GO" id="GO:0004742">
    <property type="term" value="F:dihydrolipoyllysine-residue acetyltransferase activity"/>
    <property type="evidence" value="ECO:0007669"/>
    <property type="project" value="UniProtKB-EC"/>
</dbReference>
<evidence type="ECO:0000256" key="4">
    <source>
        <dbReference type="ARBA" id="ARBA00022823"/>
    </source>
</evidence>
<dbReference type="Pfam" id="PF02817">
    <property type="entry name" value="E3_binding"/>
    <property type="match status" value="1"/>
</dbReference>
<dbReference type="PROSITE" id="PS00189">
    <property type="entry name" value="LIPOYL"/>
    <property type="match status" value="1"/>
</dbReference>
<dbReference type="PANTHER" id="PTHR23151:SF90">
    <property type="entry name" value="DIHYDROLIPOYLLYSINE-RESIDUE ACETYLTRANSFERASE COMPONENT OF PYRUVATE DEHYDROGENASE COMPLEX, MITOCHONDRIAL-RELATED"/>
    <property type="match status" value="1"/>
</dbReference>
<sequence>MPVNILMPALSPTMEKGNLAKWLKKEGDAVKSGDVLAEIETDKATMEVEAVDEGVLAKILVPEGTSDVPVNDVIAILAAEGEDPKAAAAGAAAPGAKAQAPKAEAPAAKAPEAPPAAKAAPAPVAAANGAPAGDRIFASPLARRLAKEAGIDLASVAGSGPRGRIVERDVKAAISGGVARPAAPVAAAPAVPAPKPAAAPLAPGAADEQIRKLFEPGSYEEIPHDSMRKTIARRLTESKQSVPHFYLSVDCELDALLALREQINGAAPKDRDGKPAYKLSVNDFVIKALALALMRVPDANVSWTDSAMLRHKHADVGVAVAIPGGLITPVVRKAETKPLSVISNEMKDYAARARVRKLKPEEYQGGSTAVSNLGMFGIRDFSAVINPPHATILAVGAGEKRVIVKNDAPAVATVMTVTLSTDHRAVDGALGAELIAAFKQLIENPMGMLV</sequence>
<evidence type="ECO:0000256" key="5">
    <source>
        <dbReference type="ARBA" id="ARBA00023315"/>
    </source>
</evidence>
<dbReference type="PROSITE" id="PS51826">
    <property type="entry name" value="PSBD"/>
    <property type="match status" value="1"/>
</dbReference>
<keyword evidence="12" id="KW-0670">Pyruvate</keyword>
<dbReference type="InterPro" id="IPR000089">
    <property type="entry name" value="Biotin_lipoyl"/>
</dbReference>
<evidence type="ECO:0000256" key="7">
    <source>
        <dbReference type="ARBA" id="ARBA00048370"/>
    </source>
</evidence>
<evidence type="ECO:0000259" key="11">
    <source>
        <dbReference type="PROSITE" id="PS51826"/>
    </source>
</evidence>
<dbReference type="SUPFAM" id="SSF51230">
    <property type="entry name" value="Single hybrid motif"/>
    <property type="match status" value="1"/>
</dbReference>
<dbReference type="InterPro" id="IPR004167">
    <property type="entry name" value="PSBD"/>
</dbReference>
<name>A0ABT7ABV7_9HYPH</name>
<dbReference type="InterPro" id="IPR023213">
    <property type="entry name" value="CAT-like_dom_sf"/>
</dbReference>
<comment type="catalytic activity">
    <reaction evidence="7 8">
        <text>N(6)-[(R)-dihydrolipoyl]-L-lysyl-[protein] + acetyl-CoA = N(6)-[(R)-S(8)-acetyldihydrolipoyl]-L-lysyl-[protein] + CoA</text>
        <dbReference type="Rhea" id="RHEA:17017"/>
        <dbReference type="Rhea" id="RHEA-COMP:10475"/>
        <dbReference type="Rhea" id="RHEA-COMP:10478"/>
        <dbReference type="ChEBI" id="CHEBI:57287"/>
        <dbReference type="ChEBI" id="CHEBI:57288"/>
        <dbReference type="ChEBI" id="CHEBI:83100"/>
        <dbReference type="ChEBI" id="CHEBI:83111"/>
        <dbReference type="EC" id="2.3.1.12"/>
    </reaction>
</comment>
<dbReference type="Gene3D" id="3.30.559.10">
    <property type="entry name" value="Chloramphenicol acetyltransferase-like domain"/>
    <property type="match status" value="1"/>
</dbReference>
<dbReference type="PROSITE" id="PS50968">
    <property type="entry name" value="BIOTINYL_LIPOYL"/>
    <property type="match status" value="1"/>
</dbReference>
<evidence type="ECO:0000256" key="3">
    <source>
        <dbReference type="ARBA" id="ARBA00022679"/>
    </source>
</evidence>
<comment type="caution">
    <text evidence="12">The sequence shown here is derived from an EMBL/GenBank/DDBJ whole genome shotgun (WGS) entry which is preliminary data.</text>
</comment>
<comment type="function">
    <text evidence="6">The pyruvate dehydrogenase complex catalyzes the overall conversion of pyruvate to acetyl-CoA and CO(2). It contains multiple copies of three enzymatic components: pyruvate dehydrogenase (E1), dihydrolipoamide acetyltransferase (E2) and lipoamide dehydrogenase (E3).</text>
</comment>
<feature type="domain" description="Lipoyl-binding" evidence="10">
    <location>
        <begin position="2"/>
        <end position="78"/>
    </location>
</feature>
<dbReference type="InterPro" id="IPR011053">
    <property type="entry name" value="Single_hybrid_motif"/>
</dbReference>
<dbReference type="InterPro" id="IPR045257">
    <property type="entry name" value="E2/Pdx1"/>
</dbReference>
<organism evidence="12 13">
    <name type="scientific">Chelatococcus albus</name>
    <dbReference type="NCBI Taxonomy" id="3047466"/>
    <lineage>
        <taxon>Bacteria</taxon>
        <taxon>Pseudomonadati</taxon>
        <taxon>Pseudomonadota</taxon>
        <taxon>Alphaproteobacteria</taxon>
        <taxon>Hyphomicrobiales</taxon>
        <taxon>Chelatococcaceae</taxon>
        <taxon>Chelatococcus</taxon>
    </lineage>
</organism>
<keyword evidence="5 8" id="KW-0012">Acyltransferase</keyword>
<keyword evidence="3 8" id="KW-0808">Transferase</keyword>
<keyword evidence="13" id="KW-1185">Reference proteome</keyword>
<dbReference type="Gene3D" id="2.40.50.100">
    <property type="match status" value="1"/>
</dbReference>
<dbReference type="PANTHER" id="PTHR23151">
    <property type="entry name" value="DIHYDROLIPOAMIDE ACETYL/SUCCINYL-TRANSFERASE-RELATED"/>
    <property type="match status" value="1"/>
</dbReference>
<dbReference type="NCBIfam" id="TIGR01349">
    <property type="entry name" value="PDHac_trf_mito"/>
    <property type="match status" value="1"/>
</dbReference>
<dbReference type="InterPro" id="IPR036625">
    <property type="entry name" value="E3-bd_dom_sf"/>
</dbReference>
<dbReference type="RefSeq" id="WP_283738834.1">
    <property type="nucleotide sequence ID" value="NZ_JASJEV010000001.1"/>
</dbReference>
<protein>
    <recommendedName>
        <fullName evidence="8">Acetyltransferase component of pyruvate dehydrogenase complex</fullName>
        <ecNumber evidence="8">2.3.1.12</ecNumber>
    </recommendedName>
</protein>
<dbReference type="SUPFAM" id="SSF47005">
    <property type="entry name" value="Peripheral subunit-binding domain of 2-oxo acid dehydrogenase complex"/>
    <property type="match status" value="1"/>
</dbReference>
<feature type="domain" description="Peripheral subunit-binding (PSBD)" evidence="11">
    <location>
        <begin position="137"/>
        <end position="174"/>
    </location>
</feature>
<proteinExistence type="inferred from homology"/>
<dbReference type="Proteomes" id="UP001321492">
    <property type="component" value="Unassembled WGS sequence"/>
</dbReference>
<evidence type="ECO:0000256" key="6">
    <source>
        <dbReference type="ARBA" id="ARBA00025211"/>
    </source>
</evidence>
<accession>A0ABT7ABV7</accession>
<dbReference type="InterPro" id="IPR006257">
    <property type="entry name" value="LAT1"/>
</dbReference>
<dbReference type="Pfam" id="PF00198">
    <property type="entry name" value="2-oxoacid_dh"/>
    <property type="match status" value="1"/>
</dbReference>
<evidence type="ECO:0000313" key="13">
    <source>
        <dbReference type="Proteomes" id="UP001321492"/>
    </source>
</evidence>
<comment type="cofactor">
    <cofactor evidence="8">
        <name>(R)-lipoate</name>
        <dbReference type="ChEBI" id="CHEBI:83088"/>
    </cofactor>
    <text evidence="8">Binds 1 lipoyl cofactor covalently.</text>
</comment>
<evidence type="ECO:0000259" key="10">
    <source>
        <dbReference type="PROSITE" id="PS50968"/>
    </source>
</evidence>
<dbReference type="Gene3D" id="4.10.320.10">
    <property type="entry name" value="E3-binding domain"/>
    <property type="match status" value="1"/>
</dbReference>
<gene>
    <name evidence="12" type="ORF">QNA08_01080</name>
</gene>
<comment type="subunit">
    <text evidence="2">Forms a 24-polypeptide structural core with octahedral symmetry.</text>
</comment>
<dbReference type="InterPro" id="IPR003016">
    <property type="entry name" value="2-oxoA_DH_lipoyl-BS"/>
</dbReference>
<dbReference type="InterPro" id="IPR001078">
    <property type="entry name" value="2-oxoacid_DH_actylTfrase"/>
</dbReference>
<evidence type="ECO:0000256" key="2">
    <source>
        <dbReference type="ARBA" id="ARBA00011484"/>
    </source>
</evidence>
<evidence type="ECO:0000256" key="8">
    <source>
        <dbReference type="RuleBase" id="RU361137"/>
    </source>
</evidence>
<feature type="region of interest" description="Disordered" evidence="9">
    <location>
        <begin position="98"/>
        <end position="122"/>
    </location>
</feature>
<evidence type="ECO:0000256" key="1">
    <source>
        <dbReference type="ARBA" id="ARBA00007317"/>
    </source>
</evidence>
<reference evidence="12 13" key="1">
    <citation type="submission" date="2023-05" db="EMBL/GenBank/DDBJ databases">
        <title>Chelatococcus sp. nov., a moderately thermophilic bacterium isolated from hot spring microbial mat.</title>
        <authorList>
            <person name="Hu C.-J."/>
            <person name="Li W.-J."/>
        </authorList>
    </citation>
    <scope>NUCLEOTIDE SEQUENCE [LARGE SCALE GENOMIC DNA]</scope>
    <source>
        <strain evidence="12 13">SYSU G07232</strain>
    </source>
</reference>
<evidence type="ECO:0000313" key="12">
    <source>
        <dbReference type="EMBL" id="MDJ1156838.1"/>
    </source>
</evidence>
<dbReference type="EC" id="2.3.1.12" evidence="8"/>
<dbReference type="Pfam" id="PF00364">
    <property type="entry name" value="Biotin_lipoyl"/>
    <property type="match status" value="1"/>
</dbReference>
<dbReference type="SUPFAM" id="SSF52777">
    <property type="entry name" value="CoA-dependent acyltransferases"/>
    <property type="match status" value="1"/>
</dbReference>
<dbReference type="EMBL" id="JASJEV010000001">
    <property type="protein sequence ID" value="MDJ1156838.1"/>
    <property type="molecule type" value="Genomic_DNA"/>
</dbReference>